<dbReference type="InterPro" id="IPR032710">
    <property type="entry name" value="NTF2-like_dom_sf"/>
</dbReference>
<dbReference type="InterPro" id="IPR037401">
    <property type="entry name" value="SnoaL-like"/>
</dbReference>
<dbReference type="Pfam" id="PF13474">
    <property type="entry name" value="SnoaL_3"/>
    <property type="match status" value="1"/>
</dbReference>
<sequence length="286" mass="32659">MKFFPLVLMFSAFCTLGQAQTDERAAVIACIQQMFDGMRVNDSVRIKAIMHPDAHLQTTLIDREGKPQLRSESISRFITSVGKPSAKMLDERIWSYDVRIDQNLATAWTEYTFFLGDQMSHCGVNAFQLMKTNEGWKIIHITDTRRKDNCITATPDHQKEIASFIEAWHRAAATADEEKFFGAMSSDGVFLGTDATERWLTDAMRKDLQKAFEKDVAWDFKAKNRNVAVSADGRYAWWDEVLDTWMGPCRGSGVLEKSGLNWKIKQYNLALLVPNDKIQEVMKVIK</sequence>
<organism evidence="2 3">
    <name type="scientific">Haliscomenobacter hydrossis (strain ATCC 27775 / DSM 1100 / LMG 10767 / O)</name>
    <dbReference type="NCBI Taxonomy" id="760192"/>
    <lineage>
        <taxon>Bacteria</taxon>
        <taxon>Pseudomonadati</taxon>
        <taxon>Bacteroidota</taxon>
        <taxon>Saprospiria</taxon>
        <taxon>Saprospirales</taxon>
        <taxon>Haliscomenobacteraceae</taxon>
        <taxon>Haliscomenobacter</taxon>
    </lineage>
</organism>
<evidence type="ECO:0000313" key="2">
    <source>
        <dbReference type="EMBL" id="AEE50630.1"/>
    </source>
</evidence>
<dbReference type="Proteomes" id="UP000008461">
    <property type="component" value="Chromosome"/>
</dbReference>
<evidence type="ECO:0000259" key="1">
    <source>
        <dbReference type="Pfam" id="PF13474"/>
    </source>
</evidence>
<dbReference type="SUPFAM" id="SSF54427">
    <property type="entry name" value="NTF2-like"/>
    <property type="match status" value="2"/>
</dbReference>
<evidence type="ECO:0000313" key="3">
    <source>
        <dbReference type="Proteomes" id="UP000008461"/>
    </source>
</evidence>
<keyword evidence="3" id="KW-1185">Reference proteome</keyword>
<dbReference type="InterPro" id="IPR039437">
    <property type="entry name" value="FrzH/put_lumazine-bd"/>
</dbReference>
<dbReference type="AlphaFoldDB" id="F4L1Z7"/>
<gene>
    <name evidence="2" type="ordered locus">Halhy_2762</name>
</gene>
<dbReference type="EMBL" id="CP002691">
    <property type="protein sequence ID" value="AEE50630.1"/>
    <property type="molecule type" value="Genomic_DNA"/>
</dbReference>
<name>F4L1Z7_HALH1</name>
<dbReference type="OrthoDB" id="271716at2"/>
<proteinExistence type="predicted"/>
<reference key="2">
    <citation type="submission" date="2011-04" db="EMBL/GenBank/DDBJ databases">
        <title>Complete sequence of chromosome of Haliscomenobacter hydrossis DSM 1100.</title>
        <authorList>
            <consortium name="US DOE Joint Genome Institute (JGI-PGF)"/>
            <person name="Lucas S."/>
            <person name="Han J."/>
            <person name="Lapidus A."/>
            <person name="Bruce D."/>
            <person name="Goodwin L."/>
            <person name="Pitluck S."/>
            <person name="Peters L."/>
            <person name="Kyrpides N."/>
            <person name="Mavromatis K."/>
            <person name="Ivanova N."/>
            <person name="Ovchinnikova G."/>
            <person name="Pagani I."/>
            <person name="Daligault H."/>
            <person name="Detter J.C."/>
            <person name="Han C."/>
            <person name="Land M."/>
            <person name="Hauser L."/>
            <person name="Markowitz V."/>
            <person name="Cheng J.-F."/>
            <person name="Hugenholtz P."/>
            <person name="Woyke T."/>
            <person name="Wu D."/>
            <person name="Verbarg S."/>
            <person name="Frueling A."/>
            <person name="Brambilla E."/>
            <person name="Klenk H.-P."/>
            <person name="Eisen J.A."/>
        </authorList>
    </citation>
    <scope>NUCLEOTIDE SEQUENCE</scope>
    <source>
        <strain>DSM 1100</strain>
    </source>
</reference>
<protein>
    <recommendedName>
        <fullName evidence="1">SnoaL-like domain-containing protein</fullName>
    </recommendedName>
</protein>
<accession>F4L1Z7</accession>
<dbReference type="STRING" id="760192.Halhy_2762"/>
<reference evidence="2 3" key="1">
    <citation type="journal article" date="2011" name="Stand. Genomic Sci.">
        <title>Complete genome sequence of Haliscomenobacter hydrossis type strain (O).</title>
        <authorList>
            <consortium name="US DOE Joint Genome Institute (JGI-PGF)"/>
            <person name="Daligault H."/>
            <person name="Lapidus A."/>
            <person name="Zeytun A."/>
            <person name="Nolan M."/>
            <person name="Lucas S."/>
            <person name="Del Rio T.G."/>
            <person name="Tice H."/>
            <person name="Cheng J.F."/>
            <person name="Tapia R."/>
            <person name="Han C."/>
            <person name="Goodwin L."/>
            <person name="Pitluck S."/>
            <person name="Liolios K."/>
            <person name="Pagani I."/>
            <person name="Ivanova N."/>
            <person name="Huntemann M."/>
            <person name="Mavromatis K."/>
            <person name="Mikhailova N."/>
            <person name="Pati A."/>
            <person name="Chen A."/>
            <person name="Palaniappan K."/>
            <person name="Land M."/>
            <person name="Hauser L."/>
            <person name="Brambilla E.M."/>
            <person name="Rohde M."/>
            <person name="Verbarg S."/>
            <person name="Goker M."/>
            <person name="Bristow J."/>
            <person name="Eisen J.A."/>
            <person name="Markowitz V."/>
            <person name="Hugenholtz P."/>
            <person name="Kyrpides N.C."/>
            <person name="Klenk H.P."/>
            <person name="Woyke T."/>
        </authorList>
    </citation>
    <scope>NUCLEOTIDE SEQUENCE [LARGE SCALE GENOMIC DNA]</scope>
    <source>
        <strain evidence="3">ATCC 27775 / DSM 1100 / LMG 10767 / O</strain>
    </source>
</reference>
<dbReference type="eggNOG" id="COG4319">
    <property type="taxonomic scope" value="Bacteria"/>
</dbReference>
<dbReference type="Pfam" id="PF12893">
    <property type="entry name" value="Lumazine_bd_2"/>
    <property type="match status" value="1"/>
</dbReference>
<dbReference type="Gene3D" id="3.10.450.50">
    <property type="match status" value="2"/>
</dbReference>
<feature type="domain" description="SnoaL-like" evidence="1">
    <location>
        <begin position="161"/>
        <end position="270"/>
    </location>
</feature>
<dbReference type="RefSeq" id="WP_013765178.1">
    <property type="nucleotide sequence ID" value="NC_015510.1"/>
</dbReference>
<dbReference type="KEGG" id="hhy:Halhy_2762"/>
<dbReference type="HOGENOM" id="CLU_966090_0_0_10"/>